<reference evidence="1" key="1">
    <citation type="submission" date="2014-11" db="EMBL/GenBank/DDBJ databases">
        <authorList>
            <person name="Amaro Gonzalez C."/>
        </authorList>
    </citation>
    <scope>NUCLEOTIDE SEQUENCE</scope>
</reference>
<evidence type="ECO:0000313" key="1">
    <source>
        <dbReference type="EMBL" id="JAH85136.1"/>
    </source>
</evidence>
<dbReference type="EMBL" id="GBXM01023441">
    <property type="protein sequence ID" value="JAH85136.1"/>
    <property type="molecule type" value="Transcribed_RNA"/>
</dbReference>
<name>A0A0E9W491_ANGAN</name>
<sequence>MPDLPLYRINILLAVMTLQASTRNASCGWLKQCL</sequence>
<protein>
    <submittedName>
        <fullName evidence="1">Uncharacterized protein</fullName>
    </submittedName>
</protein>
<accession>A0A0E9W491</accession>
<organism evidence="1">
    <name type="scientific">Anguilla anguilla</name>
    <name type="common">European freshwater eel</name>
    <name type="synonym">Muraena anguilla</name>
    <dbReference type="NCBI Taxonomy" id="7936"/>
    <lineage>
        <taxon>Eukaryota</taxon>
        <taxon>Metazoa</taxon>
        <taxon>Chordata</taxon>
        <taxon>Craniata</taxon>
        <taxon>Vertebrata</taxon>
        <taxon>Euteleostomi</taxon>
        <taxon>Actinopterygii</taxon>
        <taxon>Neopterygii</taxon>
        <taxon>Teleostei</taxon>
        <taxon>Anguilliformes</taxon>
        <taxon>Anguillidae</taxon>
        <taxon>Anguilla</taxon>
    </lineage>
</organism>
<reference evidence="1" key="2">
    <citation type="journal article" date="2015" name="Fish Shellfish Immunol.">
        <title>Early steps in the European eel (Anguilla anguilla)-Vibrio vulnificus interaction in the gills: Role of the RtxA13 toxin.</title>
        <authorList>
            <person name="Callol A."/>
            <person name="Pajuelo D."/>
            <person name="Ebbesson L."/>
            <person name="Teles M."/>
            <person name="MacKenzie S."/>
            <person name="Amaro C."/>
        </authorList>
    </citation>
    <scope>NUCLEOTIDE SEQUENCE</scope>
</reference>
<dbReference type="AlphaFoldDB" id="A0A0E9W491"/>
<proteinExistence type="predicted"/>